<dbReference type="AlphaFoldDB" id="A0A7K1GD22"/>
<dbReference type="SUPFAM" id="SSF51735">
    <property type="entry name" value="NAD(P)-binding Rossmann-fold domains"/>
    <property type="match status" value="1"/>
</dbReference>
<keyword evidence="5" id="KW-1185">Reference proteome</keyword>
<dbReference type="Proteomes" id="UP000447545">
    <property type="component" value="Unassembled WGS sequence"/>
</dbReference>
<keyword evidence="2" id="KW-0521">NADP</keyword>
<protein>
    <submittedName>
        <fullName evidence="4">SDR family oxidoreductase</fullName>
    </submittedName>
</protein>
<dbReference type="PRINTS" id="PR00080">
    <property type="entry name" value="SDRFAMILY"/>
</dbReference>
<comment type="caution">
    <text evidence="4">The sequence shown here is derived from an EMBL/GenBank/DDBJ whole genome shotgun (WGS) entry which is preliminary data.</text>
</comment>
<name>A0A7K1GD22_9FLAO</name>
<dbReference type="Gene3D" id="3.40.50.720">
    <property type="entry name" value="NAD(P)-binding Rossmann-like Domain"/>
    <property type="match status" value="1"/>
</dbReference>
<reference evidence="4 5" key="1">
    <citation type="submission" date="2019-11" db="EMBL/GenBank/DDBJ databases">
        <title>Winogradskyella ouciana sp. nov., isolated from the hadal seawater of the Mariana Trench.</title>
        <authorList>
            <person name="Liu R."/>
        </authorList>
    </citation>
    <scope>NUCLEOTIDE SEQUENCE [LARGE SCALE GENOMIC DNA]</scope>
    <source>
        <strain evidence="4 5">ZXX205</strain>
    </source>
</reference>
<dbReference type="PANTHER" id="PTHR43618:SF4">
    <property type="entry name" value="SHORT CHAIN DEHYDROGENASE_REDUCTASE FAMILY (AFU_ORTHOLOGUE AFUA_7G04540)"/>
    <property type="match status" value="1"/>
</dbReference>
<dbReference type="PRINTS" id="PR00081">
    <property type="entry name" value="GDHRDH"/>
</dbReference>
<dbReference type="GO" id="GO:0016491">
    <property type="term" value="F:oxidoreductase activity"/>
    <property type="evidence" value="ECO:0007669"/>
    <property type="project" value="UniProtKB-KW"/>
</dbReference>
<dbReference type="Pfam" id="PF13561">
    <property type="entry name" value="adh_short_C2"/>
    <property type="match status" value="1"/>
</dbReference>
<accession>A0A7K1GD22</accession>
<evidence type="ECO:0000313" key="5">
    <source>
        <dbReference type="Proteomes" id="UP000447545"/>
    </source>
</evidence>
<proteinExistence type="inferred from homology"/>
<keyword evidence="3" id="KW-0560">Oxidoreductase</keyword>
<organism evidence="4 5">
    <name type="scientific">Winogradskyella ouciana</name>
    <dbReference type="NCBI Taxonomy" id="2608631"/>
    <lineage>
        <taxon>Bacteria</taxon>
        <taxon>Pseudomonadati</taxon>
        <taxon>Bacteroidota</taxon>
        <taxon>Flavobacteriia</taxon>
        <taxon>Flavobacteriales</taxon>
        <taxon>Flavobacteriaceae</taxon>
        <taxon>Winogradskyella</taxon>
    </lineage>
</organism>
<comment type="similarity">
    <text evidence="1">Belongs to the short-chain dehydrogenases/reductases (SDR) family.</text>
</comment>
<dbReference type="InterPro" id="IPR052178">
    <property type="entry name" value="Sec_Metab_Biosynth_SDR"/>
</dbReference>
<sequence>MNLFKDIENRIVIVTGGYGYLGATMCEVLADYGAKVYVAGRRKEKFNDRFNAAKGEIKFIKMDVQNRESITNAFQSIYSTEKRIDVLINNAHFGATDHPEKLSADDWRIGMEGGINHYFDTVMAATPFLKKSKNGKIINIASMYGVVVPDLDIYEGREELLNPANYGTSKAAVIHLSKYYAMYLAKYNINVNSISPGPFPSELVQKDKDFVKRLEEKTKLKRIGNPEDLKGIILLLSSNASSFITGQNIVVDGGWTI</sequence>
<dbReference type="EMBL" id="WJYA01000005">
    <property type="protein sequence ID" value="MTE27207.1"/>
    <property type="molecule type" value="Genomic_DNA"/>
</dbReference>
<dbReference type="InterPro" id="IPR036291">
    <property type="entry name" value="NAD(P)-bd_dom_sf"/>
</dbReference>
<evidence type="ECO:0000313" key="4">
    <source>
        <dbReference type="EMBL" id="MTE27207.1"/>
    </source>
</evidence>
<dbReference type="RefSeq" id="WP_155089220.1">
    <property type="nucleotide sequence ID" value="NZ_WJYA01000005.1"/>
</dbReference>
<evidence type="ECO:0000256" key="3">
    <source>
        <dbReference type="ARBA" id="ARBA00023002"/>
    </source>
</evidence>
<dbReference type="InterPro" id="IPR002347">
    <property type="entry name" value="SDR_fam"/>
</dbReference>
<evidence type="ECO:0000256" key="2">
    <source>
        <dbReference type="ARBA" id="ARBA00022857"/>
    </source>
</evidence>
<evidence type="ECO:0000256" key="1">
    <source>
        <dbReference type="ARBA" id="ARBA00006484"/>
    </source>
</evidence>
<gene>
    <name evidence="4" type="ORF">F1003_09745</name>
</gene>
<dbReference type="PANTHER" id="PTHR43618">
    <property type="entry name" value="7-ALPHA-HYDROXYSTEROID DEHYDROGENASE"/>
    <property type="match status" value="1"/>
</dbReference>